<keyword evidence="1" id="KW-0732">Signal</keyword>
<feature type="chain" id="PRO_5039923126" evidence="1">
    <location>
        <begin position="27"/>
        <end position="1292"/>
    </location>
</feature>
<reference evidence="2" key="2">
    <citation type="submission" date="2021-04" db="EMBL/GenBank/DDBJ databases">
        <authorList>
            <person name="Podell S."/>
        </authorList>
    </citation>
    <scope>NUCLEOTIDE SEQUENCE</scope>
    <source>
        <strain evidence="2">Hildebrandi</strain>
    </source>
</reference>
<evidence type="ECO:0000256" key="1">
    <source>
        <dbReference type="SAM" id="SignalP"/>
    </source>
</evidence>
<organism evidence="2 3">
    <name type="scientific">Nitzschia inconspicua</name>
    <dbReference type="NCBI Taxonomy" id="303405"/>
    <lineage>
        <taxon>Eukaryota</taxon>
        <taxon>Sar</taxon>
        <taxon>Stramenopiles</taxon>
        <taxon>Ochrophyta</taxon>
        <taxon>Bacillariophyta</taxon>
        <taxon>Bacillariophyceae</taxon>
        <taxon>Bacillariophycidae</taxon>
        <taxon>Bacillariales</taxon>
        <taxon>Bacillariaceae</taxon>
        <taxon>Nitzschia</taxon>
    </lineage>
</organism>
<proteinExistence type="predicted"/>
<evidence type="ECO:0000313" key="3">
    <source>
        <dbReference type="Proteomes" id="UP000693970"/>
    </source>
</evidence>
<dbReference type="EMBL" id="JAGRRH010000006">
    <property type="protein sequence ID" value="KAG7369091.1"/>
    <property type="molecule type" value="Genomic_DNA"/>
</dbReference>
<dbReference type="OrthoDB" id="49494at2759"/>
<reference evidence="2" key="1">
    <citation type="journal article" date="2021" name="Sci. Rep.">
        <title>Diploid genomic architecture of Nitzschia inconspicua, an elite biomass production diatom.</title>
        <authorList>
            <person name="Oliver A."/>
            <person name="Podell S."/>
            <person name="Pinowska A."/>
            <person name="Traller J.C."/>
            <person name="Smith S.R."/>
            <person name="McClure R."/>
            <person name="Beliaev A."/>
            <person name="Bohutskyi P."/>
            <person name="Hill E.A."/>
            <person name="Rabines A."/>
            <person name="Zheng H."/>
            <person name="Allen L.Z."/>
            <person name="Kuo A."/>
            <person name="Grigoriev I.V."/>
            <person name="Allen A.E."/>
            <person name="Hazlebeck D."/>
            <person name="Allen E.E."/>
        </authorList>
    </citation>
    <scope>NUCLEOTIDE SEQUENCE</scope>
    <source>
        <strain evidence="2">Hildebrandi</strain>
    </source>
</reference>
<comment type="caution">
    <text evidence="2">The sequence shown here is derived from an EMBL/GenBank/DDBJ whole genome shotgun (WGS) entry which is preliminary data.</text>
</comment>
<dbReference type="Proteomes" id="UP000693970">
    <property type="component" value="Unassembled WGS sequence"/>
</dbReference>
<name>A0A9K3LYT5_9STRA</name>
<protein>
    <submittedName>
        <fullName evidence="2">Uncharacterized protein</fullName>
    </submittedName>
</protein>
<sequence length="1292" mass="137972">MRGFHDSMIGRLTLGLLSVLLSDVAADKTSIPTTWATSSSDKVRRLHKSMLNQDSFARFLQENPIEGLTKGACQELLEVPDCACAEMEGGMILHKCTDTPCQICDEDMERCGIISGTREYGLDYGHYLVGYSSKLEYTTGEVVEVELSGCYGPEYCWECAAFVNGETCTSCTICEDGISLSIDCQNLAVNLSFSECLAEPSDEEYGLFQGLLYGTRICDKPTNDACANSTLLRLDGASFGRTNGATEDKVSSDCSIRNGKDVWYSVIGTGETMVATTCLIGTLINTTIDVFSGSEMCESLQCIDFTRFECFGSSYGGWVSWPSEEGVLYHLRLLTPDVDDQFTIMAFDVPTAENSSCNSSVATSSVNAIGSTVELSNQLETDICGETGTPGLWYKVTAEKGTVMRASTCSNNTSLYTIVTVMTGSDCEALVCVASASSIAEITYGCEAGGTIVEWNATTGQTFFVYVRGADSNGIFGVSIVPLELPDNDACEAATVVFLGDGVIPGNTANATEDFIVGAQCSEDIWTTLRGVWYQIQGNGNYLKASICSGNSDEIIVSLYVGSCGNLTCVSDGVRLPSCGVLGGRAVSWEALDGVDYFLFIHSPFAAGPFEMTVEEFEPESNSECSNTVGPFFPSNQTIIASTVNAVSDGVLGCSSGYASPGLWYSVLGQENLTYRVDTCSNETNFDTEISVFEGECGVRLQCFMGNDDACNGLSSAVQWKAEEGRLYNIKIHGYSSNSGDFGVTFSSFVRSDNDDCSGGVVIRPSNDTIVLSTAGATSDVVVGACNVEFADEPGLWYRIIGQGTAISASTCSPLTEADTLITVYTGSCGDLSCVTSGLLDFFNCQESGAVRDSVTFLAQEGKEYFLFIQSTGGIVGEIGLKVTEFETFEMDFCEGARNVEIDGEEISGTTVGASGSSRETSCGFGTYLPDVWYTVQGTGGVLWATACSTEFNFSISVLEGNCTDLRCIGTRSFETCTNIGFLSVLGETYFILIQTTEASLTGGFTLSVNASSAEALGNDLCSGAIPIDPTSNSTILGSTWGAITDSSIEDTCFTVLHWGDQWYKVTGSKNNSIISASLCSPETDFDTQLSIYTSLDDDGSCSNLECVTTNDDGCGSPASRATWRTEEDKVYLIRVHGYADGMGNFALTVLEQEISLQWCQDAHLIELSESVPSVVVEGSNLGGEIDGFAVESFCGIETIGPSKWFKIPGRGNDITVSTCSEFTDFDTIIEVYEGSCDLLSCNNWNDDGEIAIGGMLTCSYLSWNAVEGVDYYVKVSGYGGAEGNFELIASL</sequence>
<feature type="signal peptide" evidence="1">
    <location>
        <begin position="1"/>
        <end position="26"/>
    </location>
</feature>
<keyword evidence="3" id="KW-1185">Reference proteome</keyword>
<evidence type="ECO:0000313" key="2">
    <source>
        <dbReference type="EMBL" id="KAG7369091.1"/>
    </source>
</evidence>
<gene>
    <name evidence="2" type="ORF">IV203_031834</name>
</gene>
<accession>A0A9K3LYT5</accession>